<dbReference type="PANTHER" id="PTHR24394:SF29">
    <property type="entry name" value="MYONEURIN"/>
    <property type="match status" value="1"/>
</dbReference>
<comment type="caution">
    <text evidence="13">The sequence shown here is derived from an EMBL/GenBank/DDBJ whole genome shotgun (WGS) entry which is preliminary data.</text>
</comment>
<dbReference type="SMART" id="SM00355">
    <property type="entry name" value="ZnF_C2H2"/>
    <property type="match status" value="5"/>
</dbReference>
<dbReference type="SUPFAM" id="SSF57667">
    <property type="entry name" value="beta-beta-alpha zinc fingers"/>
    <property type="match status" value="2"/>
</dbReference>
<sequence>MTYGTIRPDDGFPQWTCQTCIILVDGAIKLRELSHCSEQILRLASAKNKILIEPKTKLNNADFSENLEPTCLQEELDNDFLEIVKKSIPSRNKDDESDKQKVENKTNHKTDNNGDTSKKVRKRQPMPQEKLQKYLSLAVTPYDSKGPVACLICRKELKTLRYFINHAKTHFAAEHTCRVLDSLVIVDMIVPIYPVTSLNLGDSELGLPLQDCGKKFVSPHSMRYHMMRLHGLEKRHPCQRCDFRGVDLDQLRNHVRRVHTQERPYACSACDAAFALPAGLRQHARTHGAPKTEQCDRCSAMFRSRSELAGHRRRVHGRVRADGAACATRPERTHINCL</sequence>
<keyword evidence="8" id="KW-0804">Transcription</keyword>
<dbReference type="STRING" id="151549.A0A4C1ZPY0"/>
<dbReference type="AlphaFoldDB" id="A0A4C1ZPY0"/>
<evidence type="ECO:0000256" key="1">
    <source>
        <dbReference type="ARBA" id="ARBA00004123"/>
    </source>
</evidence>
<evidence type="ECO:0000256" key="11">
    <source>
        <dbReference type="SAM" id="MobiDB-lite"/>
    </source>
</evidence>
<feature type="domain" description="C2H2-type" evidence="12">
    <location>
        <begin position="265"/>
        <end position="292"/>
    </location>
</feature>
<keyword evidence="2" id="KW-0479">Metal-binding</keyword>
<evidence type="ECO:0000256" key="7">
    <source>
        <dbReference type="ARBA" id="ARBA00023125"/>
    </source>
</evidence>
<proteinExistence type="predicted"/>
<dbReference type="Gene3D" id="3.30.160.60">
    <property type="entry name" value="Classic Zinc Finger"/>
    <property type="match status" value="2"/>
</dbReference>
<feature type="domain" description="C2H2-type" evidence="12">
    <location>
        <begin position="236"/>
        <end position="264"/>
    </location>
</feature>
<evidence type="ECO:0000256" key="5">
    <source>
        <dbReference type="ARBA" id="ARBA00022833"/>
    </source>
</evidence>
<evidence type="ECO:0000256" key="6">
    <source>
        <dbReference type="ARBA" id="ARBA00023015"/>
    </source>
</evidence>
<dbReference type="EMBL" id="BGZK01001977">
    <property type="protein sequence ID" value="GBP89134.1"/>
    <property type="molecule type" value="Genomic_DNA"/>
</dbReference>
<evidence type="ECO:0000256" key="8">
    <source>
        <dbReference type="ARBA" id="ARBA00023163"/>
    </source>
</evidence>
<evidence type="ECO:0000259" key="12">
    <source>
        <dbReference type="PROSITE" id="PS50157"/>
    </source>
</evidence>
<feature type="region of interest" description="Disordered" evidence="11">
    <location>
        <begin position="90"/>
        <end position="129"/>
    </location>
</feature>
<evidence type="ECO:0000256" key="3">
    <source>
        <dbReference type="ARBA" id="ARBA00022737"/>
    </source>
</evidence>
<reference evidence="13 14" key="1">
    <citation type="journal article" date="2019" name="Commun. Biol.">
        <title>The bagworm genome reveals a unique fibroin gene that provides high tensile strength.</title>
        <authorList>
            <person name="Kono N."/>
            <person name="Nakamura H."/>
            <person name="Ohtoshi R."/>
            <person name="Tomita M."/>
            <person name="Numata K."/>
            <person name="Arakawa K."/>
        </authorList>
    </citation>
    <scope>NUCLEOTIDE SEQUENCE [LARGE SCALE GENOMIC DNA]</scope>
</reference>
<evidence type="ECO:0000256" key="4">
    <source>
        <dbReference type="ARBA" id="ARBA00022771"/>
    </source>
</evidence>
<dbReference type="GO" id="GO:0000981">
    <property type="term" value="F:DNA-binding transcription factor activity, RNA polymerase II-specific"/>
    <property type="evidence" value="ECO:0007669"/>
    <property type="project" value="TreeGrafter"/>
</dbReference>
<evidence type="ECO:0000256" key="2">
    <source>
        <dbReference type="ARBA" id="ARBA00022723"/>
    </source>
</evidence>
<gene>
    <name evidence="13" type="primary">ZNF782</name>
    <name evidence="13" type="ORF">EVAR_67930_1</name>
</gene>
<dbReference type="InterPro" id="IPR013087">
    <property type="entry name" value="Znf_C2H2_type"/>
</dbReference>
<organism evidence="13 14">
    <name type="scientific">Eumeta variegata</name>
    <name type="common">Bagworm moth</name>
    <name type="synonym">Eumeta japonica</name>
    <dbReference type="NCBI Taxonomy" id="151549"/>
    <lineage>
        <taxon>Eukaryota</taxon>
        <taxon>Metazoa</taxon>
        <taxon>Ecdysozoa</taxon>
        <taxon>Arthropoda</taxon>
        <taxon>Hexapoda</taxon>
        <taxon>Insecta</taxon>
        <taxon>Pterygota</taxon>
        <taxon>Neoptera</taxon>
        <taxon>Endopterygota</taxon>
        <taxon>Lepidoptera</taxon>
        <taxon>Glossata</taxon>
        <taxon>Ditrysia</taxon>
        <taxon>Tineoidea</taxon>
        <taxon>Psychidae</taxon>
        <taxon>Oiketicinae</taxon>
        <taxon>Eumeta</taxon>
    </lineage>
</organism>
<dbReference type="Proteomes" id="UP000299102">
    <property type="component" value="Unassembled WGS sequence"/>
</dbReference>
<dbReference type="PROSITE" id="PS00028">
    <property type="entry name" value="ZINC_FINGER_C2H2_1"/>
    <property type="match status" value="3"/>
</dbReference>
<comment type="subcellular location">
    <subcellularLocation>
        <location evidence="1">Nucleus</location>
    </subcellularLocation>
</comment>
<dbReference type="PANTHER" id="PTHR24394">
    <property type="entry name" value="ZINC FINGER PROTEIN"/>
    <property type="match status" value="1"/>
</dbReference>
<keyword evidence="3" id="KW-0677">Repeat</keyword>
<evidence type="ECO:0000313" key="14">
    <source>
        <dbReference type="Proteomes" id="UP000299102"/>
    </source>
</evidence>
<feature type="domain" description="C2H2-type" evidence="12">
    <location>
        <begin position="293"/>
        <end position="321"/>
    </location>
</feature>
<dbReference type="FunFam" id="3.30.160.60:FF:000322">
    <property type="entry name" value="GDNF-inducible zinc finger protein 1"/>
    <property type="match status" value="1"/>
</dbReference>
<evidence type="ECO:0000256" key="9">
    <source>
        <dbReference type="ARBA" id="ARBA00023242"/>
    </source>
</evidence>
<accession>A0A4C1ZPY0</accession>
<keyword evidence="5" id="KW-0862">Zinc</keyword>
<keyword evidence="4 10" id="KW-0863">Zinc-finger</keyword>
<keyword evidence="9" id="KW-0539">Nucleus</keyword>
<dbReference type="Pfam" id="PF00096">
    <property type="entry name" value="zf-C2H2"/>
    <property type="match status" value="1"/>
</dbReference>
<dbReference type="GO" id="GO:0005634">
    <property type="term" value="C:nucleus"/>
    <property type="evidence" value="ECO:0007669"/>
    <property type="project" value="UniProtKB-SubCell"/>
</dbReference>
<evidence type="ECO:0000256" key="10">
    <source>
        <dbReference type="PROSITE-ProRule" id="PRU00042"/>
    </source>
</evidence>
<dbReference type="GO" id="GO:0008270">
    <property type="term" value="F:zinc ion binding"/>
    <property type="evidence" value="ECO:0007669"/>
    <property type="project" value="UniProtKB-KW"/>
</dbReference>
<name>A0A4C1ZPY0_EUMVA</name>
<dbReference type="InterPro" id="IPR036236">
    <property type="entry name" value="Znf_C2H2_sf"/>
</dbReference>
<feature type="compositionally biased region" description="Basic and acidic residues" evidence="11">
    <location>
        <begin position="91"/>
        <end position="118"/>
    </location>
</feature>
<dbReference type="OrthoDB" id="3437960at2759"/>
<evidence type="ECO:0000313" key="13">
    <source>
        <dbReference type="EMBL" id="GBP89134.1"/>
    </source>
</evidence>
<protein>
    <submittedName>
        <fullName evidence="13">Zinc finger protein 782</fullName>
    </submittedName>
</protein>
<dbReference type="PROSITE" id="PS50157">
    <property type="entry name" value="ZINC_FINGER_C2H2_2"/>
    <property type="match status" value="3"/>
</dbReference>
<keyword evidence="7" id="KW-0238">DNA-binding</keyword>
<keyword evidence="6" id="KW-0805">Transcription regulation</keyword>
<dbReference type="GO" id="GO:0003677">
    <property type="term" value="F:DNA binding"/>
    <property type="evidence" value="ECO:0007669"/>
    <property type="project" value="UniProtKB-KW"/>
</dbReference>
<keyword evidence="14" id="KW-1185">Reference proteome</keyword>